<comment type="caution">
    <text evidence="1">The sequence shown here is derived from an EMBL/GenBank/DDBJ whole genome shotgun (WGS) entry which is preliminary data.</text>
</comment>
<sequence length="148" mass="15903">MFLISSAPTTSHHIGHPLLPASCPASHRLQHHTVSSITPSPASHRLQHHTSRSSRSCVCLCANLYASVTLRVQGVDDLSYVLLLAVDSPAMLRVLQVTYLSSIANTMAGRLCHGVSGCPAGPRVASPKDLWSISTFNGLQSRRSPPRM</sequence>
<dbReference type="EMBL" id="ANFO01000182">
    <property type="protein sequence ID" value="KGQ11729.1"/>
    <property type="molecule type" value="Genomic_DNA"/>
</dbReference>
<gene>
    <name evidence="1" type="ORF">BBAD15_g2526</name>
</gene>
<dbReference type="Proteomes" id="UP000030106">
    <property type="component" value="Unassembled WGS sequence"/>
</dbReference>
<proteinExistence type="predicted"/>
<dbReference type="HOGENOM" id="CLU_1758484_0_0_1"/>
<accession>A0A0A2WF32</accession>
<name>A0A0A2WF32_BEABA</name>
<organism evidence="1 2">
    <name type="scientific">Beauveria bassiana D1-5</name>
    <dbReference type="NCBI Taxonomy" id="1245745"/>
    <lineage>
        <taxon>Eukaryota</taxon>
        <taxon>Fungi</taxon>
        <taxon>Dikarya</taxon>
        <taxon>Ascomycota</taxon>
        <taxon>Pezizomycotina</taxon>
        <taxon>Sordariomycetes</taxon>
        <taxon>Hypocreomycetidae</taxon>
        <taxon>Hypocreales</taxon>
        <taxon>Cordycipitaceae</taxon>
        <taxon>Beauveria</taxon>
    </lineage>
</organism>
<dbReference type="AlphaFoldDB" id="A0A0A2WF32"/>
<evidence type="ECO:0000313" key="2">
    <source>
        <dbReference type="Proteomes" id="UP000030106"/>
    </source>
</evidence>
<reference evidence="1 2" key="1">
    <citation type="submission" date="2012-10" db="EMBL/GenBank/DDBJ databases">
        <title>Genome sequencing and analysis of entomopathogenic fungi Beauveria bassiana D1-5.</title>
        <authorList>
            <person name="Li Q."/>
            <person name="Wang L."/>
            <person name="Zhang Z."/>
            <person name="Wang Q."/>
            <person name="Ren J."/>
            <person name="Wang M."/>
            <person name="Xu W."/>
            <person name="Wang J."/>
            <person name="Lu Y."/>
            <person name="Du Q."/>
            <person name="Sun Z."/>
        </authorList>
    </citation>
    <scope>NUCLEOTIDE SEQUENCE [LARGE SCALE GENOMIC DNA]</scope>
    <source>
        <strain evidence="1 2">D1-5</strain>
    </source>
</reference>
<evidence type="ECO:0000313" key="1">
    <source>
        <dbReference type="EMBL" id="KGQ11729.1"/>
    </source>
</evidence>
<protein>
    <submittedName>
        <fullName evidence="1">Uncharacterized protein</fullName>
    </submittedName>
</protein>